<proteinExistence type="predicted"/>
<dbReference type="EMBL" id="JAUTXU010000002">
    <property type="protein sequence ID" value="KAK3725514.1"/>
    <property type="molecule type" value="Genomic_DNA"/>
</dbReference>
<organism evidence="1 2">
    <name type="scientific">Vermiconidia calcicola</name>
    <dbReference type="NCBI Taxonomy" id="1690605"/>
    <lineage>
        <taxon>Eukaryota</taxon>
        <taxon>Fungi</taxon>
        <taxon>Dikarya</taxon>
        <taxon>Ascomycota</taxon>
        <taxon>Pezizomycotina</taxon>
        <taxon>Dothideomycetes</taxon>
        <taxon>Dothideomycetidae</taxon>
        <taxon>Mycosphaerellales</taxon>
        <taxon>Extremaceae</taxon>
        <taxon>Vermiconidia</taxon>
    </lineage>
</organism>
<accession>A0ACC3NYN9</accession>
<evidence type="ECO:0000313" key="2">
    <source>
        <dbReference type="Proteomes" id="UP001281147"/>
    </source>
</evidence>
<name>A0ACC3NYN9_9PEZI</name>
<reference evidence="1" key="1">
    <citation type="submission" date="2023-07" db="EMBL/GenBank/DDBJ databases">
        <title>Black Yeasts Isolated from many extreme environments.</title>
        <authorList>
            <person name="Coleine C."/>
            <person name="Stajich J.E."/>
            <person name="Selbmann L."/>
        </authorList>
    </citation>
    <scope>NUCLEOTIDE SEQUENCE</scope>
    <source>
        <strain evidence="1">CCFEE 5714</strain>
    </source>
</reference>
<protein>
    <submittedName>
        <fullName evidence="1">Uncharacterized protein</fullName>
    </submittedName>
</protein>
<evidence type="ECO:0000313" key="1">
    <source>
        <dbReference type="EMBL" id="KAK3725514.1"/>
    </source>
</evidence>
<gene>
    <name evidence="1" type="ORF">LTR37_000484</name>
</gene>
<comment type="caution">
    <text evidence="1">The sequence shown here is derived from an EMBL/GenBank/DDBJ whole genome shotgun (WGS) entry which is preliminary data.</text>
</comment>
<sequence>MRKLLTTESITVTSVFAVRLWLDIVHLHQGKPDATSILSGEAAQVQDSFEFHIDSTGALDTGGGVRWLKKDDSLPMEVYTIMQQIERPSFHVFKQIMLGQNSNTESESMDIYDPKTPPEIREAVLQRFREQGRDTRPPTAEHNENAKRLDIKMIRPHENLNFASEYNPFFSGTKALELALKVEDAGVALANHHLSIFATAHLYNALRQHQVIDFQWPVMDRTMELHVGPMFAGELPVTPQAMCTHLEVRIGRNHSRQTEKKQKWKITTDGTGAGLRQLLDPGIAKNRVLYQLEGVQQRALSENSTSKYRQRRQLTPTQFISQLADSLPKTMQSIRIDYVTLTKACNNLLRRVREQVLRELGVLHPSLRQPGGDTNDHGNLFMVLAILDDNRFAAAAHDKDRSKRAERFSGGPHLQVAGKTMVDFLASQDNRKLLASNGVQMIAGNCQRDL</sequence>
<dbReference type="Proteomes" id="UP001281147">
    <property type="component" value="Unassembled WGS sequence"/>
</dbReference>
<keyword evidence="2" id="KW-1185">Reference proteome</keyword>